<feature type="transmembrane region" description="Helical" evidence="1">
    <location>
        <begin position="143"/>
        <end position="164"/>
    </location>
</feature>
<dbReference type="RefSeq" id="WP_115208849.1">
    <property type="nucleotide sequence ID" value="NZ_UGDG01000002.1"/>
</dbReference>
<dbReference type="EMBL" id="AB812022">
    <property type="protein sequence ID" value="BAQ01064.1"/>
    <property type="molecule type" value="Genomic_DNA"/>
</dbReference>
<keyword evidence="1" id="KW-1133">Transmembrane helix</keyword>
<sequence length="666" mass="75990">MKLLKLLYWYAIVALTAFLFGFVHIKWVYSSYFHGDSAVMQVLGQAIYDSKSILPHDFYFGNQLILLRSGLPIAIAIFLGFHGYDAFVVGSALGIVAWSLVLYFSLSCAFKTKWQPFLFTFCLLFPTSFGFDSDFILGQQSHLANVILLLAALIFYVLNISSGYKRFLILSGCSFFIICVEEPIRAAFLLLTIIFISIICFDYKKYYLKLIVLFSFALLGSLCNKLLLHTHHLAVDISSSVTLIDYNAFLRNLSLVITEYFSNISSLNIYTGLPLKSVGFFSYICNFTYVTIFNIYIVINIIGVCKRLYIILTGRNKPQYEIWDIIKLAAFLGLIITILAICILNPDSSRHALWAIFIIKLCFLIDILKFLRGKLNFGEYISCFIMLSVILLSSTWVTIATLPESFRHNKSYNADNEQLSDFIYKMSAKYKVKNIYGNDFWQTMPLNVTIPGLKFAVLALSEKEYFSPMKFLMRPSYFEVSPKQKVLYYFRADDASKQFANAIKLKQGQLLGQVGDFQVWLGYPLWPIFNAQYGYYKWDGCQLLTQNEVHKKDCTLIKEVNHPSSYLSYGPYQELPAGTYKFSMRISSPMPAEQIIGEFDVVQGSKSILTKGALHGSNNDFVNVEGLFTVDGDYLPTNKLIEVRSFINKEFSASLKNISIEKIDNR</sequence>
<feature type="transmembrane region" description="Helical" evidence="1">
    <location>
        <begin position="210"/>
        <end position="228"/>
    </location>
</feature>
<feature type="transmembrane region" description="Helical" evidence="1">
    <location>
        <begin position="86"/>
        <end position="106"/>
    </location>
</feature>
<keyword evidence="1" id="KW-0812">Transmembrane</keyword>
<feature type="transmembrane region" description="Helical" evidence="1">
    <location>
        <begin position="112"/>
        <end position="131"/>
    </location>
</feature>
<feature type="transmembrane region" description="Helical" evidence="1">
    <location>
        <begin position="325"/>
        <end position="346"/>
    </location>
</feature>
<feature type="transmembrane region" description="Helical" evidence="1">
    <location>
        <begin position="58"/>
        <end position="79"/>
    </location>
</feature>
<evidence type="ECO:0000256" key="1">
    <source>
        <dbReference type="SAM" id="Phobius"/>
    </source>
</evidence>
<feature type="transmembrane region" description="Helical" evidence="1">
    <location>
        <begin position="383"/>
        <end position="402"/>
    </location>
</feature>
<feature type="transmembrane region" description="Helical" evidence="1">
    <location>
        <begin position="352"/>
        <end position="371"/>
    </location>
</feature>
<dbReference type="AlphaFoldDB" id="A0A0A8J3W7"/>
<accession>A0A0A8J3W7</accession>
<evidence type="ECO:0000313" key="2">
    <source>
        <dbReference type="EMBL" id="BAQ01064.1"/>
    </source>
</evidence>
<keyword evidence="1" id="KW-0472">Membrane</keyword>
<feature type="transmembrane region" description="Helical" evidence="1">
    <location>
        <begin position="280"/>
        <end position="304"/>
    </location>
</feature>
<feature type="transmembrane region" description="Helical" evidence="1">
    <location>
        <begin position="184"/>
        <end position="203"/>
    </location>
</feature>
<proteinExistence type="predicted"/>
<organism evidence="2">
    <name type="scientific">Escherichia coli</name>
    <dbReference type="NCBI Taxonomy" id="562"/>
    <lineage>
        <taxon>Bacteria</taxon>
        <taxon>Pseudomonadati</taxon>
        <taxon>Pseudomonadota</taxon>
        <taxon>Gammaproteobacteria</taxon>
        <taxon>Enterobacterales</taxon>
        <taxon>Enterobacteriaceae</taxon>
        <taxon>Escherichia</taxon>
    </lineage>
</organism>
<protein>
    <submittedName>
        <fullName evidence="2">Putative membrane protein</fullName>
    </submittedName>
</protein>
<name>A0A0A8J3W7_ECOLX</name>
<feature type="transmembrane region" description="Helical" evidence="1">
    <location>
        <begin position="7"/>
        <end position="29"/>
    </location>
</feature>
<reference evidence="2" key="1">
    <citation type="journal article" date="2014" name="DNA Res.">
        <title>A complete view of the genetic diversity of the Escherichia coli O-antigen biosynthesis gene cluster.</title>
        <authorList>
            <person name="Iguchi A."/>
            <person name="Iyoda S."/>
            <person name="Kikuchi T."/>
            <person name="Ogura Y."/>
            <person name="Katsura K."/>
            <person name="Ohnishi M."/>
            <person name="Hayashi T."/>
            <person name="Thomson N.R."/>
        </authorList>
    </citation>
    <scope>NUCLEOTIDE SEQUENCE</scope>
    <source>
        <strain evidence="2">F10167a-41</strain>
    </source>
</reference>